<dbReference type="Gene3D" id="3.80.10.10">
    <property type="entry name" value="Ribonuclease Inhibitor"/>
    <property type="match status" value="2"/>
</dbReference>
<feature type="region of interest" description="Disordered" evidence="1">
    <location>
        <begin position="302"/>
        <end position="372"/>
    </location>
</feature>
<dbReference type="SUPFAM" id="SSF52047">
    <property type="entry name" value="RNI-like"/>
    <property type="match status" value="1"/>
</dbReference>
<dbReference type="InterPro" id="IPR052394">
    <property type="entry name" value="LRR-containing"/>
</dbReference>
<dbReference type="InterPro" id="IPR032675">
    <property type="entry name" value="LRR_dom_sf"/>
</dbReference>
<keyword evidence="3" id="KW-1185">Reference proteome</keyword>
<feature type="region of interest" description="Disordered" evidence="1">
    <location>
        <begin position="419"/>
        <end position="485"/>
    </location>
</feature>
<feature type="compositionally biased region" description="Basic and acidic residues" evidence="1">
    <location>
        <begin position="321"/>
        <end position="331"/>
    </location>
</feature>
<feature type="compositionally biased region" description="Polar residues" evidence="1">
    <location>
        <begin position="466"/>
        <end position="485"/>
    </location>
</feature>
<evidence type="ECO:0000313" key="2">
    <source>
        <dbReference type="EMBL" id="OBZ78221.1"/>
    </source>
</evidence>
<dbReference type="SMART" id="SM00368">
    <property type="entry name" value="LRR_RI"/>
    <property type="match status" value="4"/>
</dbReference>
<protein>
    <submittedName>
        <fullName evidence="2">Protein phosphatase 1 regulatory subunit 37</fullName>
    </submittedName>
</protein>
<evidence type="ECO:0000256" key="1">
    <source>
        <dbReference type="SAM" id="MobiDB-lite"/>
    </source>
</evidence>
<reference evidence="2 3" key="1">
    <citation type="submission" date="2016-03" db="EMBL/GenBank/DDBJ databases">
        <title>Whole genome sequencing of Grifola frondosa 9006-11.</title>
        <authorList>
            <person name="Min B."/>
            <person name="Park H."/>
            <person name="Kim J.-G."/>
            <person name="Cho H."/>
            <person name="Oh Y.-L."/>
            <person name="Kong W.-S."/>
            <person name="Choi I.-G."/>
        </authorList>
    </citation>
    <scope>NUCLEOTIDE SEQUENCE [LARGE SCALE GENOMIC DNA]</scope>
    <source>
        <strain evidence="2 3">9006-11</strain>
    </source>
</reference>
<gene>
    <name evidence="2" type="primary">PPP1R37</name>
    <name evidence="2" type="ORF">A0H81_01900</name>
</gene>
<name>A0A1C7MMZ0_GRIFR</name>
<proteinExistence type="predicted"/>
<dbReference type="PANTHER" id="PTHR24114:SF2">
    <property type="entry name" value="F-BOX DOMAIN-CONTAINING PROTEIN-RELATED"/>
    <property type="match status" value="1"/>
</dbReference>
<dbReference type="EMBL" id="LUGG01000002">
    <property type="protein sequence ID" value="OBZ78221.1"/>
    <property type="molecule type" value="Genomic_DNA"/>
</dbReference>
<sequence>MTSGAAYTYLAQVLKRNRTLKVLNLSENKLDVQGLIAIAEALKYNSSLETMDLSKNPCCGPGLEGIQSLRTAFTLNDALKRLFMSSTSMTSAGAIALAEFLPESTSLLHLDLTMNDLDLAGVMALSSGLKANHTMRCLDLNIPPGDEEMARMCRHILNTCVRNTEEAEKNAHSANTDTASGRGQAKGVWGMIEESELAKSIREGDKKKTESDIVIQARSRKTQLEEMLIRPPLSSSASALSVSELEPDFASRTQELMKSLATLNDDLTSLLARFDPQKLHPVLHGLGIRIDTSDGGQVVGNGHVPHGNEDGVGAEESVTPRVDKGKGRAEPEPEEPEKVLSPTFLISESDDEDGETHPAVEEGAETLVSPTDLSRRLVEEEGEVFRKGTILLGPEEMEGEYDGEELRKELLEAMVERAPPRVMDEFSGEFSPLDVTPSQPPSDEPQKPPPRPYIRRSRSSSSTISLDTQNTTSPVEQSQNGIQSPNIILKPQGLYIEASSSLNISAPITRSEVGDCA</sequence>
<dbReference type="Proteomes" id="UP000092993">
    <property type="component" value="Unassembled WGS sequence"/>
</dbReference>
<dbReference type="OrthoDB" id="120976at2759"/>
<dbReference type="AlphaFoldDB" id="A0A1C7MMZ0"/>
<feature type="compositionally biased region" description="Pro residues" evidence="1">
    <location>
        <begin position="438"/>
        <end position="452"/>
    </location>
</feature>
<organism evidence="2 3">
    <name type="scientific">Grifola frondosa</name>
    <name type="common">Maitake</name>
    <name type="synonym">Polyporus frondosus</name>
    <dbReference type="NCBI Taxonomy" id="5627"/>
    <lineage>
        <taxon>Eukaryota</taxon>
        <taxon>Fungi</taxon>
        <taxon>Dikarya</taxon>
        <taxon>Basidiomycota</taxon>
        <taxon>Agaricomycotina</taxon>
        <taxon>Agaricomycetes</taxon>
        <taxon>Polyporales</taxon>
        <taxon>Grifolaceae</taxon>
        <taxon>Grifola</taxon>
    </lineage>
</organism>
<dbReference type="PANTHER" id="PTHR24114">
    <property type="entry name" value="LEUCINE RICH REPEAT FAMILY PROTEIN"/>
    <property type="match status" value="1"/>
</dbReference>
<dbReference type="InterPro" id="IPR001611">
    <property type="entry name" value="Leu-rich_rpt"/>
</dbReference>
<evidence type="ECO:0000313" key="3">
    <source>
        <dbReference type="Proteomes" id="UP000092993"/>
    </source>
</evidence>
<accession>A0A1C7MMZ0</accession>
<comment type="caution">
    <text evidence="2">The sequence shown here is derived from an EMBL/GenBank/DDBJ whole genome shotgun (WGS) entry which is preliminary data.</text>
</comment>
<dbReference type="Pfam" id="PF13516">
    <property type="entry name" value="LRR_6"/>
    <property type="match status" value="2"/>
</dbReference>